<dbReference type="GO" id="GO:0005509">
    <property type="term" value="F:calcium ion binding"/>
    <property type="evidence" value="ECO:0007669"/>
    <property type="project" value="InterPro"/>
</dbReference>
<feature type="domain" description="EF-hand" evidence="2">
    <location>
        <begin position="95"/>
        <end position="125"/>
    </location>
</feature>
<keyword evidence="4" id="KW-1185">Reference proteome</keyword>
<evidence type="ECO:0000256" key="1">
    <source>
        <dbReference type="SAM" id="SignalP"/>
    </source>
</evidence>
<proteinExistence type="predicted"/>
<keyword evidence="1" id="KW-0732">Signal</keyword>
<dbReference type="SUPFAM" id="SSF47473">
    <property type="entry name" value="EF-hand"/>
    <property type="match status" value="1"/>
</dbReference>
<dbReference type="InterPro" id="IPR018247">
    <property type="entry name" value="EF_Hand_1_Ca_BS"/>
</dbReference>
<dbReference type="KEGG" id="psuw:WQ53_11875"/>
<evidence type="ECO:0000259" key="2">
    <source>
        <dbReference type="PROSITE" id="PS50222"/>
    </source>
</evidence>
<dbReference type="Gene3D" id="1.10.238.10">
    <property type="entry name" value="EF-hand"/>
    <property type="match status" value="1"/>
</dbReference>
<dbReference type="EMBL" id="CP011144">
    <property type="protein sequence ID" value="AKC87348.1"/>
    <property type="molecule type" value="Genomic_DNA"/>
</dbReference>
<dbReference type="Proteomes" id="UP000033067">
    <property type="component" value="Chromosome"/>
</dbReference>
<dbReference type="PROSITE" id="PS50222">
    <property type="entry name" value="EF_HAND_2"/>
    <property type="match status" value="1"/>
</dbReference>
<evidence type="ECO:0000313" key="3">
    <source>
        <dbReference type="EMBL" id="AKC87348.1"/>
    </source>
</evidence>
<dbReference type="AlphaFoldDB" id="A0A0E3Z1V5"/>
<sequence>MKRYLATLCLPLLLAAGHATAKGPPATTLPLPPATATPADQPLQRQTGMVVIEGEHGQRIIIRSVEPASLIGGDRLDFAALDADGDGLVDRREAAADASLRAEFDRVDANRDGKLDREELAGWIL</sequence>
<feature type="signal peptide" evidence="1">
    <location>
        <begin position="1"/>
        <end position="21"/>
    </location>
</feature>
<dbReference type="InterPro" id="IPR011992">
    <property type="entry name" value="EF-hand-dom_pair"/>
</dbReference>
<name>A0A0E3Z1V5_9GAMM</name>
<gene>
    <name evidence="3" type="ORF">WQ53_11875</name>
</gene>
<feature type="chain" id="PRO_5002416446" description="EF-hand domain-containing protein" evidence="1">
    <location>
        <begin position="22"/>
        <end position="125"/>
    </location>
</feature>
<dbReference type="Pfam" id="PF13202">
    <property type="entry name" value="EF-hand_5"/>
    <property type="match status" value="2"/>
</dbReference>
<dbReference type="RefSeq" id="WP_052632628.1">
    <property type="nucleotide sequence ID" value="NZ_CP011144.1"/>
</dbReference>
<protein>
    <recommendedName>
        <fullName evidence="2">EF-hand domain-containing protein</fullName>
    </recommendedName>
</protein>
<dbReference type="PROSITE" id="PS00018">
    <property type="entry name" value="EF_HAND_1"/>
    <property type="match status" value="1"/>
</dbReference>
<dbReference type="InterPro" id="IPR002048">
    <property type="entry name" value="EF_hand_dom"/>
</dbReference>
<dbReference type="OrthoDB" id="6025648at2"/>
<dbReference type="PATRIC" id="fig|314722.6.peg.2575"/>
<evidence type="ECO:0000313" key="4">
    <source>
        <dbReference type="Proteomes" id="UP000033067"/>
    </source>
</evidence>
<organism evidence="3 4">
    <name type="scientific">Pseudoxanthomonas suwonensis</name>
    <dbReference type="NCBI Taxonomy" id="314722"/>
    <lineage>
        <taxon>Bacteria</taxon>
        <taxon>Pseudomonadati</taxon>
        <taxon>Pseudomonadota</taxon>
        <taxon>Gammaproteobacteria</taxon>
        <taxon>Lysobacterales</taxon>
        <taxon>Lysobacteraceae</taxon>
        <taxon>Pseudoxanthomonas</taxon>
    </lineage>
</organism>
<reference evidence="3 4" key="1">
    <citation type="journal article" date="2015" name="Genome Announc.">
        <title>Complete Genome Sequence of Pseudoxanthomonas suwonensis Strain J1, a Cellulose-Degrading Bacterium Isolated from Leaf- and Wood-Enriched Soil.</title>
        <authorList>
            <person name="Hou L."/>
            <person name="Jiang J."/>
            <person name="Xu Z."/>
            <person name="Zhou Y."/>
            <person name="Leung F.C."/>
        </authorList>
    </citation>
    <scope>NUCLEOTIDE SEQUENCE [LARGE SCALE GENOMIC DNA]</scope>
    <source>
        <strain evidence="3 4">J1</strain>
    </source>
</reference>
<accession>A0A0E3Z1V5</accession>